<dbReference type="RefSeq" id="WP_094486597.1">
    <property type="nucleotide sequence ID" value="NZ_NOXX01000202.1"/>
</dbReference>
<reference evidence="2 3" key="1">
    <citation type="submission" date="2017-07" db="EMBL/GenBank/DDBJ databases">
        <title>Flavobacterium cyanobacteriorum sp. nov., isolated from cyanobacterial aggregates in a eutrophic lake.</title>
        <authorList>
            <person name="Cai H."/>
        </authorList>
    </citation>
    <scope>NUCLEOTIDE SEQUENCE [LARGE SCALE GENOMIC DNA]</scope>
    <source>
        <strain evidence="2 3">TH167</strain>
    </source>
</reference>
<accession>A0A255ZPU2</accession>
<evidence type="ECO:0000256" key="1">
    <source>
        <dbReference type="SAM" id="MobiDB-lite"/>
    </source>
</evidence>
<evidence type="ECO:0000313" key="2">
    <source>
        <dbReference type="EMBL" id="OYQ43523.1"/>
    </source>
</evidence>
<feature type="compositionally biased region" description="Polar residues" evidence="1">
    <location>
        <begin position="480"/>
        <end position="499"/>
    </location>
</feature>
<dbReference type="SUPFAM" id="SSF51126">
    <property type="entry name" value="Pectin lyase-like"/>
    <property type="match status" value="1"/>
</dbReference>
<dbReference type="AlphaFoldDB" id="A0A255ZPU2"/>
<dbReference type="InterPro" id="IPR012334">
    <property type="entry name" value="Pectin_lyas_fold"/>
</dbReference>
<evidence type="ECO:0000313" key="3">
    <source>
        <dbReference type="Proteomes" id="UP000216035"/>
    </source>
</evidence>
<sequence>MRKSLFACFVVFPLLFLSCRTDFDFVVKTGTLGFSKDTVYLDTVFSSISTSTYTLKVYNRSDENILIPQVKLAKENASKYRIMVDGMTGIDSDNSGIGDGKVFENVELLAKDSMFIFIEATADINDANPADFLYTDEILFGTPNNYQKVNLVTLIQDAYFIYPNRENGIVEGVDFGFDADGNVTQVQGRNLSENHPINGNELVMTNEKPYVIYGYASVPVGKTLTINPGARLHFHAQSGMIVQENATLKINGALSNTEALENEVIFEGDRLEPFYSDIAGQWGFIYFRDNSKDHEINHLTLKNAIVGFLVQNNAGTPMKIRNSQFYNCSNVGLLARFANIEAENSVWNNAGQAAVALTFGGSYDFKHCTINNNFPESSQAALIVNNYFEDNAGTETAFDLSKCDFTNCIIYGSGGKNIQLDKSDLKLFNYSFTNNLVRISDGDPYYNSALFDVLRNQQNGNIKNRQPGFFNLRNNQMNIDESSPAINAGTPTTLGQVSTDILGRPRPTPPSLNPDMGAYQNAPFPED</sequence>
<keyword evidence="3" id="KW-1185">Reference proteome</keyword>
<dbReference type="NCBIfam" id="NF041518">
    <property type="entry name" value="choice_anch_Q"/>
    <property type="match status" value="1"/>
</dbReference>
<dbReference type="OrthoDB" id="1111178at2"/>
<name>A0A255ZPU2_9FLAO</name>
<proteinExistence type="predicted"/>
<feature type="region of interest" description="Disordered" evidence="1">
    <location>
        <begin position="480"/>
        <end position="527"/>
    </location>
</feature>
<dbReference type="Gene3D" id="2.160.20.10">
    <property type="entry name" value="Single-stranded right-handed beta-helix, Pectin lyase-like"/>
    <property type="match status" value="1"/>
</dbReference>
<protein>
    <recommendedName>
        <fullName evidence="4">Right handed beta helix domain-containing protein</fullName>
    </recommendedName>
</protein>
<comment type="caution">
    <text evidence="2">The sequence shown here is derived from an EMBL/GenBank/DDBJ whole genome shotgun (WGS) entry which is preliminary data.</text>
</comment>
<dbReference type="InterPro" id="IPR059226">
    <property type="entry name" value="Choice_anch_Q_dom"/>
</dbReference>
<dbReference type="PROSITE" id="PS51257">
    <property type="entry name" value="PROKAR_LIPOPROTEIN"/>
    <property type="match status" value="1"/>
</dbReference>
<dbReference type="Proteomes" id="UP000216035">
    <property type="component" value="Unassembled WGS sequence"/>
</dbReference>
<organism evidence="2 3">
    <name type="scientific">Flavobacterium aurantiibacter</name>
    <dbReference type="NCBI Taxonomy" id="2023067"/>
    <lineage>
        <taxon>Bacteria</taxon>
        <taxon>Pseudomonadati</taxon>
        <taxon>Bacteroidota</taxon>
        <taxon>Flavobacteriia</taxon>
        <taxon>Flavobacteriales</taxon>
        <taxon>Flavobacteriaceae</taxon>
        <taxon>Flavobacterium</taxon>
    </lineage>
</organism>
<evidence type="ECO:0008006" key="4">
    <source>
        <dbReference type="Google" id="ProtNLM"/>
    </source>
</evidence>
<dbReference type="EMBL" id="NOXX01000202">
    <property type="protein sequence ID" value="OYQ43523.1"/>
    <property type="molecule type" value="Genomic_DNA"/>
</dbReference>
<gene>
    <name evidence="2" type="ORF">CHX27_09780</name>
</gene>
<dbReference type="InterPro" id="IPR011050">
    <property type="entry name" value="Pectin_lyase_fold/virulence"/>
</dbReference>